<accession>A0A7M2SD89</accession>
<evidence type="ECO:0000313" key="2">
    <source>
        <dbReference type="Proteomes" id="UP000594205"/>
    </source>
</evidence>
<dbReference type="Proteomes" id="UP000594205">
    <property type="component" value="Chromosome"/>
</dbReference>
<dbReference type="AlphaFoldDB" id="A0A7M2SD89"/>
<gene>
    <name evidence="1" type="ORF">IM697_27860</name>
</gene>
<proteinExistence type="predicted"/>
<reference evidence="1 2" key="1">
    <citation type="submission" date="2020-10" db="EMBL/GenBank/DDBJ databases">
        <title>Streptomyces ferrugineus complate genome analysis.</title>
        <authorList>
            <person name="Anwar N."/>
        </authorList>
    </citation>
    <scope>NUCLEOTIDE SEQUENCE [LARGE SCALE GENOMIC DNA]</scope>
    <source>
        <strain evidence="1 2">CCTCC AA2014009</strain>
    </source>
</reference>
<dbReference type="EMBL" id="CP063373">
    <property type="protein sequence ID" value="QOV33979.1"/>
    <property type="molecule type" value="Genomic_DNA"/>
</dbReference>
<name>A0A7M2SD89_9ACTN</name>
<dbReference type="RefSeq" id="WP_194038853.1">
    <property type="nucleotide sequence ID" value="NZ_CP063373.1"/>
</dbReference>
<sequence>MTGPSTADRLAAAYTLAERLTAERHRVEVLDRFHDLGADTWRTGLLAEVLARNGVVVIVPCAAQSVTAVRDRHAASGTRYMEVTVAERDSPHSAAAAMHCLLTGHG</sequence>
<organism evidence="1 2">
    <name type="scientific">Streptomyces ferrugineus</name>
    <dbReference type="NCBI Taxonomy" id="1413221"/>
    <lineage>
        <taxon>Bacteria</taxon>
        <taxon>Bacillati</taxon>
        <taxon>Actinomycetota</taxon>
        <taxon>Actinomycetes</taxon>
        <taxon>Kitasatosporales</taxon>
        <taxon>Streptomycetaceae</taxon>
        <taxon>Streptomyces</taxon>
    </lineage>
</organism>
<dbReference type="KEGG" id="sfeu:IM697_27860"/>
<keyword evidence="2" id="KW-1185">Reference proteome</keyword>
<protein>
    <submittedName>
        <fullName evidence="1">Uncharacterized protein</fullName>
    </submittedName>
</protein>
<evidence type="ECO:0000313" key="1">
    <source>
        <dbReference type="EMBL" id="QOV33979.1"/>
    </source>
</evidence>